<evidence type="ECO:0000313" key="7">
    <source>
        <dbReference type="EMBL" id="TQL31965.1"/>
    </source>
</evidence>
<evidence type="ECO:0000256" key="1">
    <source>
        <dbReference type="ARBA" id="ARBA00004141"/>
    </source>
</evidence>
<protein>
    <submittedName>
        <fullName evidence="7">Anion transporter</fullName>
    </submittedName>
</protein>
<feature type="transmembrane region" description="Helical" evidence="6">
    <location>
        <begin position="194"/>
        <end position="219"/>
    </location>
</feature>
<name>A0A542X811_9MICO</name>
<dbReference type="PANTHER" id="PTHR43652:SF2">
    <property type="entry name" value="BASIC AMINO ACID ANTIPORTER YFCC-RELATED"/>
    <property type="match status" value="1"/>
</dbReference>
<dbReference type="InterPro" id="IPR051679">
    <property type="entry name" value="DASS-Related_Transporters"/>
</dbReference>
<dbReference type="GO" id="GO:0022857">
    <property type="term" value="F:transmembrane transporter activity"/>
    <property type="evidence" value="ECO:0007669"/>
    <property type="project" value="InterPro"/>
</dbReference>
<feature type="transmembrane region" description="Helical" evidence="6">
    <location>
        <begin position="239"/>
        <end position="262"/>
    </location>
</feature>
<evidence type="ECO:0000256" key="6">
    <source>
        <dbReference type="SAM" id="Phobius"/>
    </source>
</evidence>
<feature type="transmembrane region" description="Helical" evidence="6">
    <location>
        <begin position="346"/>
        <end position="365"/>
    </location>
</feature>
<dbReference type="PANTHER" id="PTHR43652">
    <property type="entry name" value="BASIC AMINO ACID ANTIPORTER YFCC-RELATED"/>
    <property type="match status" value="1"/>
</dbReference>
<sequence length="501" mass="52019">MSAPVLHRTRPEPAPAAPEPGPGRPSWLRPRLVVGGVALALLVLRLLTLPVGSGPGDLTTDGRATLVIFAVAVVAWAFTPVDDTYVALGAGTALVLLGVMPTERFFATLGDDVVWLLVAACVIAVAVTASGLAQRASAWLVSGAGSPRQLVHLVTAALVITAFAVPSTSGRAALALPVFLALRGVLRESHPRLVRVLALTFPTVILLSAVGSLIGAGAHLVTSMIVESAVGTGFDFSRWLLLGLPLALVSSHLAAELVLLLFSRREDRRVPLRVRVADLEERPGQLTGALSVAEGRAALLLAVTVVLWCTEDLHGVHPAIIALGAALVATSPRYGVVRLKDALPQVPWSLLLFMAATLALGNALLDSGAARYLADGLFGVLGVRTPGPFVVVVVLVSTAAHLLIQSRSARSAVIVPIVVALAPGVGADVAAVAFASTAAAGFCHTLPASAKPVAMFARIEDVETYSAADLRRLSLWLAPLHVALVLVFAFFVWPHLGLPLT</sequence>
<keyword evidence="4 6" id="KW-0472">Membrane</keyword>
<feature type="transmembrane region" description="Helical" evidence="6">
    <location>
        <begin position="63"/>
        <end position="79"/>
    </location>
</feature>
<dbReference type="Pfam" id="PF00939">
    <property type="entry name" value="Na_sulph_symp"/>
    <property type="match status" value="1"/>
</dbReference>
<keyword evidence="3 6" id="KW-1133">Transmembrane helix</keyword>
<feature type="transmembrane region" description="Helical" evidence="6">
    <location>
        <begin position="113"/>
        <end position="133"/>
    </location>
</feature>
<dbReference type="EMBL" id="VFOK01000001">
    <property type="protein sequence ID" value="TQL31965.1"/>
    <property type="molecule type" value="Genomic_DNA"/>
</dbReference>
<feature type="transmembrane region" description="Helical" evidence="6">
    <location>
        <begin position="85"/>
        <end position="101"/>
    </location>
</feature>
<dbReference type="GO" id="GO:0005886">
    <property type="term" value="C:plasma membrane"/>
    <property type="evidence" value="ECO:0007669"/>
    <property type="project" value="TreeGrafter"/>
</dbReference>
<comment type="caution">
    <text evidence="7">The sequence shown here is derived from an EMBL/GenBank/DDBJ whole genome shotgun (WGS) entry which is preliminary data.</text>
</comment>
<dbReference type="InterPro" id="IPR001898">
    <property type="entry name" value="SLC13A/DASS"/>
</dbReference>
<evidence type="ECO:0000256" key="4">
    <source>
        <dbReference type="ARBA" id="ARBA00023136"/>
    </source>
</evidence>
<keyword evidence="8" id="KW-1185">Reference proteome</keyword>
<keyword evidence="2 6" id="KW-0812">Transmembrane</keyword>
<evidence type="ECO:0000256" key="2">
    <source>
        <dbReference type="ARBA" id="ARBA00022692"/>
    </source>
</evidence>
<feature type="compositionally biased region" description="Pro residues" evidence="5">
    <location>
        <begin position="12"/>
        <end position="23"/>
    </location>
</feature>
<feature type="region of interest" description="Disordered" evidence="5">
    <location>
        <begin position="1"/>
        <end position="23"/>
    </location>
</feature>
<feature type="transmembrane region" description="Helical" evidence="6">
    <location>
        <begin position="32"/>
        <end position="51"/>
    </location>
</feature>
<dbReference type="Proteomes" id="UP000318336">
    <property type="component" value="Unassembled WGS sequence"/>
</dbReference>
<dbReference type="AlphaFoldDB" id="A0A542X811"/>
<organism evidence="7 8">
    <name type="scientific">Barrientosiimonas humi</name>
    <dbReference type="NCBI Taxonomy" id="999931"/>
    <lineage>
        <taxon>Bacteria</taxon>
        <taxon>Bacillati</taxon>
        <taxon>Actinomycetota</taxon>
        <taxon>Actinomycetes</taxon>
        <taxon>Micrococcales</taxon>
        <taxon>Dermacoccaceae</taxon>
        <taxon>Barrientosiimonas</taxon>
    </lineage>
</organism>
<feature type="transmembrane region" description="Helical" evidence="6">
    <location>
        <begin position="153"/>
        <end position="182"/>
    </location>
</feature>
<gene>
    <name evidence="7" type="ORF">FB554_0080</name>
</gene>
<accession>A0A542X811</accession>
<evidence type="ECO:0000256" key="5">
    <source>
        <dbReference type="SAM" id="MobiDB-lite"/>
    </source>
</evidence>
<proteinExistence type="predicted"/>
<comment type="subcellular location">
    <subcellularLocation>
        <location evidence="1">Membrane</location>
        <topology evidence="1">Multi-pass membrane protein</topology>
    </subcellularLocation>
</comment>
<evidence type="ECO:0000313" key="8">
    <source>
        <dbReference type="Proteomes" id="UP000318336"/>
    </source>
</evidence>
<feature type="transmembrane region" description="Helical" evidence="6">
    <location>
        <begin position="473"/>
        <end position="493"/>
    </location>
</feature>
<reference evidence="7 8" key="1">
    <citation type="submission" date="2019-06" db="EMBL/GenBank/DDBJ databases">
        <title>Sequencing the genomes of 1000 actinobacteria strains.</title>
        <authorList>
            <person name="Klenk H.-P."/>
        </authorList>
    </citation>
    <scope>NUCLEOTIDE SEQUENCE [LARGE SCALE GENOMIC DNA]</scope>
    <source>
        <strain evidence="7 8">DSM 24617</strain>
    </source>
</reference>
<dbReference type="RefSeq" id="WP_236022194.1">
    <property type="nucleotide sequence ID" value="NZ_CAJTBP010000001.1"/>
</dbReference>
<feature type="transmembrane region" description="Helical" evidence="6">
    <location>
        <begin position="385"/>
        <end position="404"/>
    </location>
</feature>
<evidence type="ECO:0000256" key="3">
    <source>
        <dbReference type="ARBA" id="ARBA00022989"/>
    </source>
</evidence>